<organism evidence="3 4">
    <name type="scientific">Ranitomeya imitator</name>
    <name type="common">mimic poison frog</name>
    <dbReference type="NCBI Taxonomy" id="111125"/>
    <lineage>
        <taxon>Eukaryota</taxon>
        <taxon>Metazoa</taxon>
        <taxon>Chordata</taxon>
        <taxon>Craniata</taxon>
        <taxon>Vertebrata</taxon>
        <taxon>Euteleostomi</taxon>
        <taxon>Amphibia</taxon>
        <taxon>Batrachia</taxon>
        <taxon>Anura</taxon>
        <taxon>Neobatrachia</taxon>
        <taxon>Hyloidea</taxon>
        <taxon>Dendrobatidae</taxon>
        <taxon>Dendrobatinae</taxon>
        <taxon>Ranitomeya</taxon>
    </lineage>
</organism>
<proteinExistence type="predicted"/>
<evidence type="ECO:0000313" key="4">
    <source>
        <dbReference type="Proteomes" id="UP001176940"/>
    </source>
</evidence>
<dbReference type="Pfam" id="PF26215">
    <property type="entry name" value="HTH_animal"/>
    <property type="match status" value="1"/>
</dbReference>
<evidence type="ECO:0000313" key="3">
    <source>
        <dbReference type="EMBL" id="CAJ0947054.1"/>
    </source>
</evidence>
<dbReference type="PANTHER" id="PTHR21301:SF12">
    <property type="match status" value="1"/>
</dbReference>
<keyword evidence="4" id="KW-1185">Reference proteome</keyword>
<dbReference type="Proteomes" id="UP001176940">
    <property type="component" value="Unassembled WGS sequence"/>
</dbReference>
<feature type="domain" description="Helix-turn-helix" evidence="2">
    <location>
        <begin position="106"/>
        <end position="160"/>
    </location>
</feature>
<evidence type="ECO:0000259" key="2">
    <source>
        <dbReference type="Pfam" id="PF26215"/>
    </source>
</evidence>
<feature type="region of interest" description="Disordered" evidence="1">
    <location>
        <begin position="26"/>
        <end position="45"/>
    </location>
</feature>
<dbReference type="InterPro" id="IPR058912">
    <property type="entry name" value="HTH_animal"/>
</dbReference>
<reference evidence="3" key="1">
    <citation type="submission" date="2023-07" db="EMBL/GenBank/DDBJ databases">
        <authorList>
            <person name="Stuckert A."/>
        </authorList>
    </citation>
    <scope>NUCLEOTIDE SEQUENCE</scope>
</reference>
<dbReference type="EMBL" id="CAUEEQ010026337">
    <property type="protein sequence ID" value="CAJ0947054.1"/>
    <property type="molecule type" value="Genomic_DNA"/>
</dbReference>
<protein>
    <recommendedName>
        <fullName evidence="2">Helix-turn-helix domain-containing protein</fullName>
    </recommendedName>
</protein>
<dbReference type="PANTHER" id="PTHR21301">
    <property type="entry name" value="REVERSE TRANSCRIPTASE"/>
    <property type="match status" value="1"/>
</dbReference>
<gene>
    <name evidence="3" type="ORF">RIMI_LOCUS11561050</name>
</gene>
<name>A0ABN9LPD1_9NEOB</name>
<sequence>MCFSGSRLTSPLAQISDLRERGTDLGRAADAASSVRGASPNTGTSLARTSSDCLDFIEALNQNLHNIVLTHSMSLSSGTFLDLQVTMENGSLSTRLCRKPTATSSLLKYRSFHPAHTKRGVPIGQFLRARRNCTEDNDFQVEARDLTSRLKGRNYPRRCISVAYERARSNTQASLLTTKPKVERSKPCFITTFNTHW</sequence>
<evidence type="ECO:0000256" key="1">
    <source>
        <dbReference type="SAM" id="MobiDB-lite"/>
    </source>
</evidence>
<accession>A0ABN9LPD1</accession>
<comment type="caution">
    <text evidence="3">The sequence shown here is derived from an EMBL/GenBank/DDBJ whole genome shotgun (WGS) entry which is preliminary data.</text>
</comment>